<dbReference type="OrthoDB" id="264917at2759"/>
<evidence type="ECO:0000313" key="2">
    <source>
        <dbReference type="EMBL" id="JAT90117.1"/>
    </source>
</evidence>
<name>A0A1E1WT60_PECGO</name>
<feature type="region of interest" description="Disordered" evidence="1">
    <location>
        <begin position="336"/>
        <end position="363"/>
    </location>
</feature>
<feature type="compositionally biased region" description="Polar residues" evidence="1">
    <location>
        <begin position="336"/>
        <end position="351"/>
    </location>
</feature>
<dbReference type="Gene3D" id="3.30.40.10">
    <property type="entry name" value="Zinc/RING finger domain, C3HC4 (zinc finger)"/>
    <property type="match status" value="1"/>
</dbReference>
<feature type="compositionally biased region" description="Polar residues" evidence="1">
    <location>
        <begin position="21"/>
        <end position="34"/>
    </location>
</feature>
<reference evidence="2" key="1">
    <citation type="submission" date="2015-09" db="EMBL/GenBank/DDBJ databases">
        <title>De novo assembly of Pectinophora gossypiella (Pink Bollworm) gut transcriptome.</title>
        <authorList>
            <person name="Tassone E.E."/>
        </authorList>
    </citation>
    <scope>NUCLEOTIDE SEQUENCE</scope>
</reference>
<dbReference type="EMBL" id="GDQN01000937">
    <property type="protein sequence ID" value="JAT90117.1"/>
    <property type="molecule type" value="Transcribed_RNA"/>
</dbReference>
<dbReference type="SUPFAM" id="SSF57850">
    <property type="entry name" value="RING/U-box"/>
    <property type="match status" value="1"/>
</dbReference>
<feature type="compositionally biased region" description="Low complexity" evidence="1">
    <location>
        <begin position="167"/>
        <end position="185"/>
    </location>
</feature>
<gene>
    <name evidence="2" type="ORF">g.5673</name>
</gene>
<dbReference type="AlphaFoldDB" id="A0A1E1WT60"/>
<organism evidence="2">
    <name type="scientific">Pectinophora gossypiella</name>
    <name type="common">Cotton pink bollworm</name>
    <name type="synonym">Depressaria gossypiella</name>
    <dbReference type="NCBI Taxonomy" id="13191"/>
    <lineage>
        <taxon>Eukaryota</taxon>
        <taxon>Metazoa</taxon>
        <taxon>Ecdysozoa</taxon>
        <taxon>Arthropoda</taxon>
        <taxon>Hexapoda</taxon>
        <taxon>Insecta</taxon>
        <taxon>Pterygota</taxon>
        <taxon>Neoptera</taxon>
        <taxon>Endopterygota</taxon>
        <taxon>Lepidoptera</taxon>
        <taxon>Glossata</taxon>
        <taxon>Ditrysia</taxon>
        <taxon>Gelechioidea</taxon>
        <taxon>Gelechiidae</taxon>
        <taxon>Apatetrinae</taxon>
        <taxon>Pectinophora</taxon>
    </lineage>
</organism>
<feature type="region of interest" description="Disordered" evidence="1">
    <location>
        <begin position="97"/>
        <end position="116"/>
    </location>
</feature>
<feature type="region of interest" description="Disordered" evidence="1">
    <location>
        <begin position="167"/>
        <end position="199"/>
    </location>
</feature>
<accession>A0A1E1WT60</accession>
<sequence>MPLERKVQPPRTYQRTHRGNSRTQPYSLNGNLSGARSRDGAVDLRVTDGNAQQRIPFTPLAKRSGCGTCTCSTRNEPMQTDDAYSNTLLGNEIEETQRMSPNQWTQMNGNQSSWTLEGNSRLTSSFVNRSSQSWSEIRTANNVLSDPTASSSESLTESDDLLSANSSNMISNLSSSDSPQPVSRSVTTVPDYPSIDGTLNASVLSHSTSEDLHNVDNPEEYSNHDRSMYVIQGGGSFSSLRVSSRSMPTMPPPSTHARQVATRLIRHARANKTPDERSLWCPDCRHLPVLPVTGQCGHTRCTKCIQHHGACPCGVQEPKNLHVNTLIQDLIRKMLPSSTGEGSAGDQTGASKQPHKTSHVIGQYTLRGRCRQRGGRYATA</sequence>
<evidence type="ECO:0008006" key="3">
    <source>
        <dbReference type="Google" id="ProtNLM"/>
    </source>
</evidence>
<evidence type="ECO:0000256" key="1">
    <source>
        <dbReference type="SAM" id="MobiDB-lite"/>
    </source>
</evidence>
<feature type="non-terminal residue" evidence="2">
    <location>
        <position position="380"/>
    </location>
</feature>
<dbReference type="InterPro" id="IPR013083">
    <property type="entry name" value="Znf_RING/FYVE/PHD"/>
</dbReference>
<protein>
    <recommendedName>
        <fullName evidence="3">RING-type domain-containing protein</fullName>
    </recommendedName>
</protein>
<feature type="compositionally biased region" description="Polar residues" evidence="1">
    <location>
        <begin position="98"/>
        <end position="116"/>
    </location>
</feature>
<proteinExistence type="predicted"/>
<feature type="region of interest" description="Disordered" evidence="1">
    <location>
        <begin position="1"/>
        <end position="37"/>
    </location>
</feature>